<accession>A0AAU7P0M1</accession>
<name>A0AAU7P0M1_9GAMM</name>
<evidence type="ECO:0000256" key="1">
    <source>
        <dbReference type="SAM" id="MobiDB-lite"/>
    </source>
</evidence>
<sequence>MNFFSNKILSILMLFGGLMASQHVFAAFALEATQQIVRQHAMNIDQGVKQVDSSVQEVNSSVQEQISAQKSTENTVKRVGQALETKIGQNTTTVTKLFENQNQFLHDLMVEVESAKQRNYARQQFGEQATPDICYPDKQGIAMHAGSMTQKELLKKGNDRIFERNHVFNNASQVVEDLSQIKQEDIKPEHLVPKNEVYETKEARKMAQEAPKLVLNPNPPKNLKKGHEATSAGQKHTLSRKIYDERTIVPTNVHNRFIDEQMPTIEYDEWAANFWEEMRSETDPVDYPGAVPDDEGKKKMSTLSMLSLLSDSKTNNKKWYSDIMAGKSSEYAIRENTVINALRLKVELMNLRYMRDIAYMMAERTHQELNKEMLPGLDKLRVEANKQFLAEQQ</sequence>
<dbReference type="AlphaFoldDB" id="A0AAU7P0M1"/>
<dbReference type="RefSeq" id="WP_349432841.1">
    <property type="nucleotide sequence ID" value="NZ_CP157744.1"/>
</dbReference>
<evidence type="ECO:0000313" key="3">
    <source>
        <dbReference type="EMBL" id="XBS22797.1"/>
    </source>
</evidence>
<evidence type="ECO:0000313" key="4">
    <source>
        <dbReference type="Proteomes" id="UP001225378"/>
    </source>
</evidence>
<dbReference type="EMBL" id="CP157744">
    <property type="protein sequence ID" value="XBS22797.1"/>
    <property type="molecule type" value="Genomic_DNA"/>
</dbReference>
<feature type="region of interest" description="Disordered" evidence="1">
    <location>
        <begin position="213"/>
        <end position="237"/>
    </location>
</feature>
<organism evidence="3 4">
    <name type="scientific">Methylomarinum roseum</name>
    <dbReference type="NCBI Taxonomy" id="3067653"/>
    <lineage>
        <taxon>Bacteria</taxon>
        <taxon>Pseudomonadati</taxon>
        <taxon>Pseudomonadota</taxon>
        <taxon>Gammaproteobacteria</taxon>
        <taxon>Methylococcales</taxon>
        <taxon>Methylococcaceae</taxon>
        <taxon>Methylomarinum</taxon>
    </lineage>
</organism>
<gene>
    <name evidence="3" type="ORF">Q9L42_021050</name>
</gene>
<reference evidence="3 4" key="1">
    <citation type="journal article" date="2024" name="Microbiology">
        <title>Methylomarinum rosea sp. nov., a novel halophilic methanotrophic bacterium from the hypersaline Lake Elton.</title>
        <authorList>
            <person name="Suleimanov R.Z."/>
            <person name="Oshkin I.Y."/>
            <person name="Danilova O.V."/>
            <person name="Suzina N.E."/>
            <person name="Dedysh S.N."/>
        </authorList>
    </citation>
    <scope>NUCLEOTIDE SEQUENCE [LARGE SCALE GENOMIC DNA]</scope>
    <source>
        <strain evidence="3 4">Ch1-1</strain>
        <plasmid evidence="4">unnamed2</plasmid>
    </source>
</reference>
<dbReference type="KEGG" id="mech:Q9L42_021050"/>
<feature type="signal peptide" evidence="2">
    <location>
        <begin position="1"/>
        <end position="26"/>
    </location>
</feature>
<dbReference type="Proteomes" id="UP001225378">
    <property type="component" value="Plasmid unnamed2"/>
</dbReference>
<keyword evidence="3" id="KW-0614">Plasmid</keyword>
<keyword evidence="4" id="KW-1185">Reference proteome</keyword>
<proteinExistence type="predicted"/>
<keyword evidence="2" id="KW-0732">Signal</keyword>
<protein>
    <submittedName>
        <fullName evidence="3">Uncharacterized protein</fullName>
    </submittedName>
</protein>
<evidence type="ECO:0000256" key="2">
    <source>
        <dbReference type="SAM" id="SignalP"/>
    </source>
</evidence>
<geneLocation type="plasmid" evidence="3 4">
    <name>unnamed2</name>
</geneLocation>
<feature type="chain" id="PRO_5043335980" evidence="2">
    <location>
        <begin position="27"/>
        <end position="393"/>
    </location>
</feature>